<feature type="transmembrane region" description="Helical" evidence="1">
    <location>
        <begin position="108"/>
        <end position="125"/>
    </location>
</feature>
<feature type="transmembrane region" description="Helical" evidence="1">
    <location>
        <begin position="212"/>
        <end position="238"/>
    </location>
</feature>
<feature type="transmembrane region" description="Helical" evidence="1">
    <location>
        <begin position="181"/>
        <end position="206"/>
    </location>
</feature>
<dbReference type="InterPro" id="IPR046157">
    <property type="entry name" value="DUF6159"/>
</dbReference>
<reference evidence="2 3" key="1">
    <citation type="submission" date="2018-06" db="EMBL/GenBank/DDBJ databases">
        <title>Genomic Encyclopedia of Type Strains, Phase IV (KMG-IV): sequencing the most valuable type-strain genomes for metagenomic binning, comparative biology and taxonomic classification.</title>
        <authorList>
            <person name="Goeker M."/>
        </authorList>
    </citation>
    <scope>NUCLEOTIDE SEQUENCE [LARGE SCALE GENOMIC DNA]</scope>
    <source>
        <strain evidence="2 3">DSM 44599</strain>
    </source>
</reference>
<evidence type="ECO:0000313" key="3">
    <source>
        <dbReference type="Proteomes" id="UP000252586"/>
    </source>
</evidence>
<gene>
    <name evidence="2" type="ORF">DFR74_108172</name>
</gene>
<dbReference type="STRING" id="1210090.GCA_001613185_02226"/>
<organism evidence="2 3">
    <name type="scientific">Nocardia puris</name>
    <dbReference type="NCBI Taxonomy" id="208602"/>
    <lineage>
        <taxon>Bacteria</taxon>
        <taxon>Bacillati</taxon>
        <taxon>Actinomycetota</taxon>
        <taxon>Actinomycetes</taxon>
        <taxon>Mycobacteriales</taxon>
        <taxon>Nocardiaceae</taxon>
        <taxon>Nocardia</taxon>
    </lineage>
</organism>
<proteinExistence type="predicted"/>
<comment type="caution">
    <text evidence="2">The sequence shown here is derived from an EMBL/GenBank/DDBJ whole genome shotgun (WGS) entry which is preliminary data.</text>
</comment>
<sequence>MAFANSWAMMKASAGVLRSRGELALFPVLSGAASVVVAVSFFVPIALIGTESPTAATYVLLLAMYAVMAYVTVFCNAALISQADVALRGGDPSVAGGLRAAGSRWLRILPWALLSATVSWVLQALKERAGFVMQLVLGSAGVAWQVVTFLVLPKIVLEDRGVVDAVKDSAAAMRTTWGENVVGNAGLGLLGVLLALPGIGLIWLAFQLSGAGLLLLLALAVLWLLTAAVLTTALTGIYQTALYHFTRDGQVPAPFAAANLPAAFTAR</sequence>
<name>A0A366DFT5_9NOCA</name>
<protein>
    <submittedName>
        <fullName evidence="2">Uncharacterized protein</fullName>
    </submittedName>
</protein>
<accession>A0A366DFT5</accession>
<evidence type="ECO:0000256" key="1">
    <source>
        <dbReference type="SAM" id="Phobius"/>
    </source>
</evidence>
<dbReference type="RefSeq" id="WP_067507540.1">
    <property type="nucleotide sequence ID" value="NZ_QNRE01000008.1"/>
</dbReference>
<feature type="transmembrane region" description="Helical" evidence="1">
    <location>
        <begin position="131"/>
        <end position="152"/>
    </location>
</feature>
<keyword evidence="1" id="KW-1133">Transmembrane helix</keyword>
<feature type="transmembrane region" description="Helical" evidence="1">
    <location>
        <begin position="55"/>
        <end position="79"/>
    </location>
</feature>
<keyword evidence="1" id="KW-0812">Transmembrane</keyword>
<keyword evidence="3" id="KW-1185">Reference proteome</keyword>
<dbReference type="AlphaFoldDB" id="A0A366DFT5"/>
<dbReference type="Pfam" id="PF19656">
    <property type="entry name" value="DUF6159"/>
    <property type="match status" value="1"/>
</dbReference>
<feature type="transmembrane region" description="Helical" evidence="1">
    <location>
        <begin position="21"/>
        <end position="49"/>
    </location>
</feature>
<dbReference type="Proteomes" id="UP000252586">
    <property type="component" value="Unassembled WGS sequence"/>
</dbReference>
<evidence type="ECO:0000313" key="2">
    <source>
        <dbReference type="EMBL" id="RBO88947.1"/>
    </source>
</evidence>
<dbReference type="EMBL" id="QNRE01000008">
    <property type="protein sequence ID" value="RBO88947.1"/>
    <property type="molecule type" value="Genomic_DNA"/>
</dbReference>
<keyword evidence="1" id="KW-0472">Membrane</keyword>